<feature type="transmembrane region" description="Helical" evidence="6">
    <location>
        <begin position="202"/>
        <end position="221"/>
    </location>
</feature>
<keyword evidence="8" id="KW-1185">Reference proteome</keyword>
<dbReference type="PANTHER" id="PTHR47089:SF1">
    <property type="entry name" value="GUANOSINE ABC TRANSPORTER PERMEASE PROTEIN NUPP"/>
    <property type="match status" value="1"/>
</dbReference>
<gene>
    <name evidence="7" type="ORF">CSX02_07915</name>
</gene>
<keyword evidence="3 6" id="KW-0812">Transmembrane</keyword>
<accession>A0A2G3E2S4</accession>
<evidence type="ECO:0000256" key="2">
    <source>
        <dbReference type="ARBA" id="ARBA00022475"/>
    </source>
</evidence>
<feature type="transmembrane region" description="Helical" evidence="6">
    <location>
        <begin position="92"/>
        <end position="111"/>
    </location>
</feature>
<protein>
    <submittedName>
        <fullName evidence="7">ABC transporter permease</fullName>
    </submittedName>
</protein>
<feature type="transmembrane region" description="Helical" evidence="6">
    <location>
        <begin position="63"/>
        <end position="85"/>
    </location>
</feature>
<dbReference type="Pfam" id="PF02653">
    <property type="entry name" value="BPD_transp_2"/>
    <property type="match status" value="1"/>
</dbReference>
<name>A0A2G3E2S4_9FIRM</name>
<evidence type="ECO:0000256" key="5">
    <source>
        <dbReference type="ARBA" id="ARBA00023136"/>
    </source>
</evidence>
<dbReference type="GO" id="GO:0022857">
    <property type="term" value="F:transmembrane transporter activity"/>
    <property type="evidence" value="ECO:0007669"/>
    <property type="project" value="InterPro"/>
</dbReference>
<reference evidence="7 8" key="1">
    <citation type="submission" date="2017-10" db="EMBL/GenBank/DDBJ databases">
        <title>Resolving the taxonomy of Roseburia spp., Eubacterium rectale and Agathobacter spp. through phylogenomic analysis.</title>
        <authorList>
            <person name="Sheridan P.O."/>
            <person name="Walker A.W."/>
            <person name="Duncan S.H."/>
            <person name="Scott K.P."/>
            <person name="Toole P.W.O."/>
            <person name="Luis P."/>
            <person name="Flint H.J."/>
        </authorList>
    </citation>
    <scope>NUCLEOTIDE SEQUENCE [LARGE SCALE GENOMIC DNA]</scope>
    <source>
        <strain evidence="7 8">JK623</strain>
    </source>
</reference>
<evidence type="ECO:0000313" key="8">
    <source>
        <dbReference type="Proteomes" id="UP000224563"/>
    </source>
</evidence>
<comment type="caution">
    <text evidence="7">The sequence shown here is derived from an EMBL/GenBank/DDBJ whole genome shotgun (WGS) entry which is preliminary data.</text>
</comment>
<dbReference type="EMBL" id="PDYG01000055">
    <property type="protein sequence ID" value="PHU37455.1"/>
    <property type="molecule type" value="Genomic_DNA"/>
</dbReference>
<feature type="transmembrane region" description="Helical" evidence="6">
    <location>
        <begin position="117"/>
        <end position="136"/>
    </location>
</feature>
<evidence type="ECO:0000256" key="1">
    <source>
        <dbReference type="ARBA" id="ARBA00004651"/>
    </source>
</evidence>
<dbReference type="RefSeq" id="WP_099386271.1">
    <property type="nucleotide sequence ID" value="NZ_JANSWH010000050.1"/>
</dbReference>
<feature type="transmembrane region" description="Helical" evidence="6">
    <location>
        <begin position="251"/>
        <end position="272"/>
    </location>
</feature>
<keyword evidence="5 6" id="KW-0472">Membrane</keyword>
<comment type="subcellular location">
    <subcellularLocation>
        <location evidence="1">Cell membrane</location>
        <topology evidence="1">Multi-pass membrane protein</topology>
    </subcellularLocation>
</comment>
<reference evidence="7 8" key="2">
    <citation type="submission" date="2017-10" db="EMBL/GenBank/DDBJ databases">
        <authorList>
            <person name="Banno H."/>
            <person name="Chua N.-H."/>
        </authorList>
    </citation>
    <scope>NUCLEOTIDE SEQUENCE [LARGE SCALE GENOMIC DNA]</scope>
    <source>
        <strain evidence="7 8">JK623</strain>
    </source>
</reference>
<dbReference type="PANTHER" id="PTHR47089">
    <property type="entry name" value="ABC TRANSPORTER, PERMEASE PROTEIN"/>
    <property type="match status" value="1"/>
</dbReference>
<dbReference type="InterPro" id="IPR001851">
    <property type="entry name" value="ABC_transp_permease"/>
</dbReference>
<proteinExistence type="predicted"/>
<dbReference type="Proteomes" id="UP000224563">
    <property type="component" value="Unassembled WGS sequence"/>
</dbReference>
<feature type="transmembrane region" description="Helical" evidence="6">
    <location>
        <begin position="12"/>
        <end position="37"/>
    </location>
</feature>
<feature type="transmembrane region" description="Helical" evidence="6">
    <location>
        <begin position="143"/>
        <end position="163"/>
    </location>
</feature>
<evidence type="ECO:0000256" key="6">
    <source>
        <dbReference type="SAM" id="Phobius"/>
    </source>
</evidence>
<evidence type="ECO:0000256" key="3">
    <source>
        <dbReference type="ARBA" id="ARBA00022692"/>
    </source>
</evidence>
<dbReference type="GO" id="GO:0005886">
    <property type="term" value="C:plasma membrane"/>
    <property type="evidence" value="ECO:0007669"/>
    <property type="project" value="UniProtKB-SubCell"/>
</dbReference>
<dbReference type="AlphaFoldDB" id="A0A2G3E2S4"/>
<keyword evidence="2" id="KW-1003">Cell membrane</keyword>
<evidence type="ECO:0000256" key="4">
    <source>
        <dbReference type="ARBA" id="ARBA00022989"/>
    </source>
</evidence>
<evidence type="ECO:0000313" key="7">
    <source>
        <dbReference type="EMBL" id="PHU37455.1"/>
    </source>
</evidence>
<keyword evidence="4 6" id="KW-1133">Transmembrane helix</keyword>
<organism evidence="7 8">
    <name type="scientific">Agathobacter ruminis</name>
    <dbReference type="NCBI Taxonomy" id="1712665"/>
    <lineage>
        <taxon>Bacteria</taxon>
        <taxon>Bacillati</taxon>
        <taxon>Bacillota</taxon>
        <taxon>Clostridia</taxon>
        <taxon>Lachnospirales</taxon>
        <taxon>Lachnospiraceae</taxon>
        <taxon>Agathobacter</taxon>
    </lineage>
</organism>
<feature type="transmembrane region" description="Helical" evidence="6">
    <location>
        <begin position="333"/>
        <end position="352"/>
    </location>
</feature>
<dbReference type="CDD" id="cd06580">
    <property type="entry name" value="TM_PBP1_transp_TpRbsC_like"/>
    <property type="match status" value="1"/>
</dbReference>
<sequence length="376" mass="40781">MKNKTGFMRRPGVQTLIASILCAVLGIVIGFLILLAINPSHAGEGIWAILKNFFKYNNNTTTMLYYLGSTLVKSLPLILCAEAILFAYKAGLFNIGAAGQYTAGLIASLYTSLALGWSWWACLLSALLAGAFWGFLSGMFKAFFAVNEVIAGIMLNWIALYLANTILANEKIMDISKSETYGIPQKGIIPGFMQPVFGNNQYMTIALPLTIIVAILIYLILNRTTFGYELKATGYNKDAAKYAGMNAKRNIILTIVISGAIAGLAAGCHYLTGIEHYSISASVPAMGFNGIAVAFLGGLNPIGAIFAGFFIEYLTMGGQYLDTRYFNPQIADLMVAIIIYLCGFVLFIKYLLNKKKSAVIVNANAQTTQDDGKEEQ</sequence>